<dbReference type="Gene3D" id="2.60.40.150">
    <property type="entry name" value="C2 domain"/>
    <property type="match status" value="1"/>
</dbReference>
<name>A0A0M3IKF3_ASCLU</name>
<organism evidence="7 8">
    <name type="scientific">Ascaris lumbricoides</name>
    <name type="common">Giant roundworm</name>
    <dbReference type="NCBI Taxonomy" id="6252"/>
    <lineage>
        <taxon>Eukaryota</taxon>
        <taxon>Metazoa</taxon>
        <taxon>Ecdysozoa</taxon>
        <taxon>Nematoda</taxon>
        <taxon>Chromadorea</taxon>
        <taxon>Rhabditida</taxon>
        <taxon>Spirurina</taxon>
        <taxon>Ascaridomorpha</taxon>
        <taxon>Ascaridoidea</taxon>
        <taxon>Ascarididae</taxon>
        <taxon>Ascaris</taxon>
    </lineage>
</organism>
<reference evidence="8" key="1">
    <citation type="submission" date="2017-02" db="UniProtKB">
        <authorList>
            <consortium name="WormBaseParasite"/>
        </authorList>
    </citation>
    <scope>IDENTIFICATION</scope>
</reference>
<dbReference type="PANTHER" id="PTHR12546:SF33">
    <property type="entry name" value="SPERM VESICLE FUSION PROTEIN FER-1"/>
    <property type="match status" value="1"/>
</dbReference>
<evidence type="ECO:0000256" key="4">
    <source>
        <dbReference type="ARBA" id="ARBA00022989"/>
    </source>
</evidence>
<dbReference type="InterPro" id="IPR035892">
    <property type="entry name" value="C2_domain_sf"/>
</dbReference>
<keyword evidence="4" id="KW-1133">Transmembrane helix</keyword>
<evidence type="ECO:0000256" key="2">
    <source>
        <dbReference type="ARBA" id="ARBA00022692"/>
    </source>
</evidence>
<keyword evidence="7" id="KW-1185">Reference proteome</keyword>
<protein>
    <submittedName>
        <fullName evidence="8">C2 domain-containing protein</fullName>
    </submittedName>
</protein>
<evidence type="ECO:0000256" key="5">
    <source>
        <dbReference type="ARBA" id="ARBA00023136"/>
    </source>
</evidence>
<dbReference type="SMART" id="SM01202">
    <property type="entry name" value="FerI"/>
    <property type="match status" value="1"/>
</dbReference>
<keyword evidence="3" id="KW-0677">Repeat</keyword>
<dbReference type="WBParaSite" id="ALUE_0001921601-mRNA-1">
    <property type="protein sequence ID" value="ALUE_0001921601-mRNA-1"/>
    <property type="gene ID" value="ALUE_0001921601"/>
</dbReference>
<dbReference type="InterPro" id="IPR012968">
    <property type="entry name" value="FerIin_dom"/>
</dbReference>
<evidence type="ECO:0000313" key="8">
    <source>
        <dbReference type="WBParaSite" id="ALUE_0001921601-mRNA-1"/>
    </source>
</evidence>
<dbReference type="AlphaFoldDB" id="A0A0M3IKF3"/>
<evidence type="ECO:0000313" key="7">
    <source>
        <dbReference type="Proteomes" id="UP000036681"/>
    </source>
</evidence>
<dbReference type="Pfam" id="PF00168">
    <property type="entry name" value="C2"/>
    <property type="match status" value="1"/>
</dbReference>
<dbReference type="PANTHER" id="PTHR12546">
    <property type="entry name" value="FER-1-LIKE"/>
    <property type="match status" value="1"/>
</dbReference>
<dbReference type="InterPro" id="IPR000008">
    <property type="entry name" value="C2_dom"/>
</dbReference>
<keyword evidence="2" id="KW-0812">Transmembrane</keyword>
<dbReference type="InterPro" id="IPR037721">
    <property type="entry name" value="Ferlin"/>
</dbReference>
<dbReference type="Proteomes" id="UP000036681">
    <property type="component" value="Unplaced"/>
</dbReference>
<dbReference type="GO" id="GO:0007009">
    <property type="term" value="P:plasma membrane organization"/>
    <property type="evidence" value="ECO:0007669"/>
    <property type="project" value="TreeGrafter"/>
</dbReference>
<dbReference type="PROSITE" id="PS50004">
    <property type="entry name" value="C2"/>
    <property type="match status" value="1"/>
</dbReference>
<keyword evidence="5" id="KW-0472">Membrane</keyword>
<comment type="subcellular location">
    <subcellularLocation>
        <location evidence="1">Membrane</location>
        <topology evidence="1">Single-pass membrane protein</topology>
    </subcellularLocation>
</comment>
<proteinExistence type="predicted"/>
<evidence type="ECO:0000256" key="1">
    <source>
        <dbReference type="ARBA" id="ARBA00004167"/>
    </source>
</evidence>
<dbReference type="SUPFAM" id="SSF49562">
    <property type="entry name" value="C2 domain (Calcium/lipid-binding domain, CaLB)"/>
    <property type="match status" value="1"/>
</dbReference>
<sequence length="384" mass="43867">MGFDSLPIYKINHGPVHSASQAECMMSTPTEPLTSYCRFRSVIGTESLRPNAGISLSDLSSEHSEAEKIIEEDEVVASPPYNEERVKKKDFRMERIVVDSPKDNIKESFEVRVHVIGAEIQQHGLTEREINVSLRVYLAGQCRSVLTHSGTATPRWNETLSFTVEKELIDLRETELEFKMYGVGGLFRRDRLWGSFVCDLYTIYRSDGHCIVRKWFPLTSALSSKERSAENDYEGMSDLCGFLKMSVCVRRLHHADANIDISFFEDTTDDEREMVFTESLLHHTMTVRVYKLCQLDPGIIHYDHPHTYLIVQVQVGKEEAYTHAVKATSESVSVNEEIYLRLLWPTVARKVIFRILGKNRSEALAEAVLNLKQCQGDDECGRFT</sequence>
<feature type="domain" description="C2" evidence="6">
    <location>
        <begin position="92"/>
        <end position="216"/>
    </location>
</feature>
<dbReference type="GO" id="GO:0061025">
    <property type="term" value="P:membrane fusion"/>
    <property type="evidence" value="ECO:0007669"/>
    <property type="project" value="TreeGrafter"/>
</dbReference>
<evidence type="ECO:0000259" key="6">
    <source>
        <dbReference type="PROSITE" id="PS50004"/>
    </source>
</evidence>
<accession>A0A0M3IKF3</accession>
<evidence type="ECO:0000256" key="3">
    <source>
        <dbReference type="ARBA" id="ARBA00022737"/>
    </source>
</evidence>
<dbReference type="GO" id="GO:0016020">
    <property type="term" value="C:membrane"/>
    <property type="evidence" value="ECO:0007669"/>
    <property type="project" value="UniProtKB-SubCell"/>
</dbReference>